<accession>A0A369ZJQ1</accession>
<sequence>MKTLNTQEVALVSGGMSNAAWMVMGWVLGEIIYDPISAAAKDHYEGLNRGLVNNFKHDPSSVYHRFNSNGDL</sequence>
<dbReference type="AlphaFoldDB" id="A0A369ZJQ1"/>
<gene>
    <name evidence="1" type="ORF">DPV98_05475</name>
</gene>
<dbReference type="RefSeq" id="WP_111312971.1">
    <property type="nucleotide sequence ID" value="NZ_JAWFOS010000002.1"/>
</dbReference>
<evidence type="ECO:0000313" key="1">
    <source>
        <dbReference type="EMBL" id="RDF03981.1"/>
    </source>
</evidence>
<dbReference type="Proteomes" id="UP000253999">
    <property type="component" value="Unassembled WGS sequence"/>
</dbReference>
<proteinExistence type="predicted"/>
<organism evidence="1 2">
    <name type="scientific">Haemophilus parahaemolyticus</name>
    <dbReference type="NCBI Taxonomy" id="735"/>
    <lineage>
        <taxon>Bacteria</taxon>
        <taxon>Pseudomonadati</taxon>
        <taxon>Pseudomonadota</taxon>
        <taxon>Gammaproteobacteria</taxon>
        <taxon>Pasteurellales</taxon>
        <taxon>Pasteurellaceae</taxon>
        <taxon>Haemophilus</taxon>
    </lineage>
</organism>
<comment type="caution">
    <text evidence="1">The sequence shown here is derived from an EMBL/GenBank/DDBJ whole genome shotgun (WGS) entry which is preliminary data.</text>
</comment>
<reference evidence="1 2" key="1">
    <citation type="submission" date="2018-05" db="EMBL/GenBank/DDBJ databases">
        <title>Draft Genome Sequences for a Diverse set of 7 Haemophilus Species.</title>
        <authorList>
            <person name="Nichols M."/>
            <person name="Topaz N."/>
            <person name="Wang X."/>
            <person name="Wang X."/>
            <person name="Boxrud D."/>
        </authorList>
    </citation>
    <scope>NUCLEOTIDE SEQUENCE [LARGE SCALE GENOMIC DNA]</scope>
    <source>
        <strain evidence="1 2">C2010039593</strain>
    </source>
</reference>
<protein>
    <submittedName>
        <fullName evidence="1">Uncharacterized protein</fullName>
    </submittedName>
</protein>
<dbReference type="EMBL" id="QEQD01000005">
    <property type="protein sequence ID" value="RDF03981.1"/>
    <property type="molecule type" value="Genomic_DNA"/>
</dbReference>
<name>A0A369ZJQ1_HAEPH</name>
<evidence type="ECO:0000313" key="2">
    <source>
        <dbReference type="Proteomes" id="UP000253999"/>
    </source>
</evidence>